<dbReference type="Gene3D" id="3.30.450.20">
    <property type="entry name" value="PAS domain"/>
    <property type="match status" value="1"/>
</dbReference>
<dbReference type="InterPro" id="IPR052155">
    <property type="entry name" value="Biofilm_reg_signaling"/>
</dbReference>
<comment type="caution">
    <text evidence="6">The sequence shown here is derived from an EMBL/GenBank/DDBJ whole genome shotgun (WGS) entry which is preliminary data.</text>
</comment>
<proteinExistence type="predicted"/>
<evidence type="ECO:0000313" key="7">
    <source>
        <dbReference type="Proteomes" id="UP001230156"/>
    </source>
</evidence>
<keyword evidence="1" id="KW-0597">Phosphoprotein</keyword>
<reference evidence="7" key="1">
    <citation type="submission" date="2023-08" db="EMBL/GenBank/DDBJ databases">
        <title>Rhodospirillaceae gen. nov., a novel taxon isolated from the Yangtze River Yuezi River estuary sludge.</title>
        <authorList>
            <person name="Ruan L."/>
        </authorList>
    </citation>
    <scope>NUCLEOTIDE SEQUENCE [LARGE SCALE GENOMIC DNA]</scope>
    <source>
        <strain evidence="7">R-7</strain>
    </source>
</reference>
<dbReference type="SMART" id="SM00448">
    <property type="entry name" value="REC"/>
    <property type="match status" value="1"/>
</dbReference>
<organism evidence="6 7">
    <name type="scientific">Dongia sedimenti</name>
    <dbReference type="NCBI Taxonomy" id="3064282"/>
    <lineage>
        <taxon>Bacteria</taxon>
        <taxon>Pseudomonadati</taxon>
        <taxon>Pseudomonadota</taxon>
        <taxon>Alphaproteobacteria</taxon>
        <taxon>Rhodospirillales</taxon>
        <taxon>Dongiaceae</taxon>
        <taxon>Dongia</taxon>
    </lineage>
</organism>
<dbReference type="Pfam" id="PF00989">
    <property type="entry name" value="PAS"/>
    <property type="match status" value="1"/>
</dbReference>
<evidence type="ECO:0000259" key="4">
    <source>
        <dbReference type="PROSITE" id="PS50112"/>
    </source>
</evidence>
<dbReference type="CDD" id="cd00130">
    <property type="entry name" value="PAS"/>
    <property type="match status" value="1"/>
</dbReference>
<feature type="modified residue" description="4-aspartylphosphate" evidence="1">
    <location>
        <position position="56"/>
    </location>
</feature>
<gene>
    <name evidence="6" type="ORF">Q8A70_10470</name>
</gene>
<dbReference type="InterPro" id="IPR043128">
    <property type="entry name" value="Rev_trsase/Diguanyl_cyclase"/>
</dbReference>
<evidence type="ECO:0000256" key="1">
    <source>
        <dbReference type="PROSITE-ProRule" id="PRU00169"/>
    </source>
</evidence>
<protein>
    <submittedName>
        <fullName evidence="6">PAS domain S-box protein</fullName>
    </submittedName>
</protein>
<dbReference type="InterPro" id="IPR011006">
    <property type="entry name" value="CheY-like_superfamily"/>
</dbReference>
<dbReference type="PROSITE" id="PS50110">
    <property type="entry name" value="RESPONSE_REGULATORY"/>
    <property type="match status" value="1"/>
</dbReference>
<dbReference type="NCBIfam" id="TIGR00229">
    <property type="entry name" value="sensory_box"/>
    <property type="match status" value="1"/>
</dbReference>
<dbReference type="CDD" id="cd00156">
    <property type="entry name" value="REC"/>
    <property type="match status" value="1"/>
</dbReference>
<dbReference type="Gene3D" id="3.40.50.2300">
    <property type="match status" value="1"/>
</dbReference>
<dbReference type="SUPFAM" id="SSF52172">
    <property type="entry name" value="CheY-like"/>
    <property type="match status" value="1"/>
</dbReference>
<dbReference type="Pfam" id="PF00072">
    <property type="entry name" value="Response_reg"/>
    <property type="match status" value="1"/>
</dbReference>
<keyword evidence="7" id="KW-1185">Reference proteome</keyword>
<dbReference type="InterPro" id="IPR035965">
    <property type="entry name" value="PAS-like_dom_sf"/>
</dbReference>
<feature type="compositionally biased region" description="Basic residues" evidence="2">
    <location>
        <begin position="307"/>
        <end position="321"/>
    </location>
</feature>
<dbReference type="InterPro" id="IPR001789">
    <property type="entry name" value="Sig_transdc_resp-reg_receiver"/>
</dbReference>
<evidence type="ECO:0000313" key="6">
    <source>
        <dbReference type="EMBL" id="MDQ7248093.1"/>
    </source>
</evidence>
<dbReference type="PANTHER" id="PTHR44757">
    <property type="entry name" value="DIGUANYLATE CYCLASE DGCP"/>
    <property type="match status" value="1"/>
</dbReference>
<feature type="domain" description="PAS" evidence="4">
    <location>
        <begin position="134"/>
        <end position="207"/>
    </location>
</feature>
<feature type="region of interest" description="Disordered" evidence="2">
    <location>
        <begin position="291"/>
        <end position="429"/>
    </location>
</feature>
<feature type="domain" description="Response regulatory" evidence="3">
    <location>
        <begin position="4"/>
        <end position="121"/>
    </location>
</feature>
<accession>A0ABU0YMT3</accession>
<dbReference type="EMBL" id="JAUYVI010000003">
    <property type="protein sequence ID" value="MDQ7248093.1"/>
    <property type="molecule type" value="Genomic_DNA"/>
</dbReference>
<dbReference type="InterPro" id="IPR013767">
    <property type="entry name" value="PAS_fold"/>
</dbReference>
<dbReference type="PROSITE" id="PS50112">
    <property type="entry name" value="PAS"/>
    <property type="match status" value="1"/>
</dbReference>
<dbReference type="SMART" id="SM00091">
    <property type="entry name" value="PAS"/>
    <property type="match status" value="1"/>
</dbReference>
<dbReference type="InterPro" id="IPR000700">
    <property type="entry name" value="PAS-assoc_C"/>
</dbReference>
<dbReference type="Gene3D" id="3.30.70.270">
    <property type="match status" value="1"/>
</dbReference>
<evidence type="ECO:0000256" key="2">
    <source>
        <dbReference type="SAM" id="MobiDB-lite"/>
    </source>
</evidence>
<name>A0ABU0YMT3_9PROT</name>
<feature type="compositionally biased region" description="Basic and acidic residues" evidence="2">
    <location>
        <begin position="365"/>
        <end position="382"/>
    </location>
</feature>
<dbReference type="InterPro" id="IPR000014">
    <property type="entry name" value="PAS"/>
</dbReference>
<sequence length="429" mass="46882">MPNRVLILTNEAVDAKILKDALSRAADGPFEITWEKDLAAGLERMHEGTVDALLVDLTLPDSSGLATFDRLHSAAPWVPIMTIAPLEDDALAREAVAHGSQRYLSKGSLANSLVPQALHSMIQRKALEESLHREKSRIHTVLASIGDAVICTDKSGRVEYLNPAGESLTGWTDEESKGRPITEVLPLVNKVTRRVEPNPIEAALAKDRVMPLPAGTILVRRDGSELLIEDSAAPIRDQAGTTTGAVMVFHDVTATQAMNEKLTHQAQHDTLTDLPNRALLDDRIAQAIARAKRHGGPVRGALSRPRPVQKRQRLPRARVRRQAAAIRLPASADLRPRVRHGQPAGWRRVRPAVGRAERGGGGGFDSREDPGRADVAALDRRARADHHHQHRYQPLSRGRRQSGGADQECGYRDVSRQGEGPEQLSILQG</sequence>
<feature type="domain" description="PAC" evidence="5">
    <location>
        <begin position="212"/>
        <end position="264"/>
    </location>
</feature>
<dbReference type="PANTHER" id="PTHR44757:SF4">
    <property type="entry name" value="DIGUANYLATE CYCLASE DGCE-RELATED"/>
    <property type="match status" value="1"/>
</dbReference>
<dbReference type="Proteomes" id="UP001230156">
    <property type="component" value="Unassembled WGS sequence"/>
</dbReference>
<dbReference type="PROSITE" id="PS50113">
    <property type="entry name" value="PAC"/>
    <property type="match status" value="1"/>
</dbReference>
<evidence type="ECO:0000259" key="3">
    <source>
        <dbReference type="PROSITE" id="PS50110"/>
    </source>
</evidence>
<dbReference type="SUPFAM" id="SSF55785">
    <property type="entry name" value="PYP-like sensor domain (PAS domain)"/>
    <property type="match status" value="1"/>
</dbReference>
<evidence type="ECO:0000259" key="5">
    <source>
        <dbReference type="PROSITE" id="PS50113"/>
    </source>
</evidence>